<evidence type="ECO:0000313" key="1">
    <source>
        <dbReference type="EMBL" id="KAH9501572.1"/>
    </source>
</evidence>
<accession>A0A922KYB4</accession>
<gene>
    <name evidence="1" type="ORF">DERF_012413</name>
</gene>
<evidence type="ECO:0000313" key="2">
    <source>
        <dbReference type="Proteomes" id="UP000790347"/>
    </source>
</evidence>
<name>A0A922KYB4_DERFA</name>
<proteinExistence type="predicted"/>
<reference evidence="1" key="2">
    <citation type="journal article" date="2022" name="Res Sq">
        <title>Comparative Genomics Reveals Insights into the Divergent Evolution of Astigmatic Mites and Household Pest Adaptations.</title>
        <authorList>
            <person name="Xiong Q."/>
            <person name="Wan A.T.-Y."/>
            <person name="Liu X.-Y."/>
            <person name="Fung C.S.-H."/>
            <person name="Xiao X."/>
            <person name="Malainual N."/>
            <person name="Hou J."/>
            <person name="Wang L."/>
            <person name="Wang M."/>
            <person name="Yang K."/>
            <person name="Cui Y."/>
            <person name="Leung E."/>
            <person name="Nong W."/>
            <person name="Shin S.-K."/>
            <person name="Au S."/>
            <person name="Jeong K.Y."/>
            <person name="Chew F.T."/>
            <person name="Hui J."/>
            <person name="Leung T.F."/>
            <person name="Tungtrongchitr A."/>
            <person name="Zhong N."/>
            <person name="Liu Z."/>
            <person name="Tsui S."/>
        </authorList>
    </citation>
    <scope>NUCLEOTIDE SEQUENCE</scope>
    <source>
        <strain evidence="1">Derf</strain>
        <tissue evidence="1">Whole organism</tissue>
    </source>
</reference>
<comment type="caution">
    <text evidence="1">The sequence shown here is derived from an EMBL/GenBank/DDBJ whole genome shotgun (WGS) entry which is preliminary data.</text>
</comment>
<organism evidence="1 2">
    <name type="scientific">Dermatophagoides farinae</name>
    <name type="common">American house dust mite</name>
    <dbReference type="NCBI Taxonomy" id="6954"/>
    <lineage>
        <taxon>Eukaryota</taxon>
        <taxon>Metazoa</taxon>
        <taxon>Ecdysozoa</taxon>
        <taxon>Arthropoda</taxon>
        <taxon>Chelicerata</taxon>
        <taxon>Arachnida</taxon>
        <taxon>Acari</taxon>
        <taxon>Acariformes</taxon>
        <taxon>Sarcoptiformes</taxon>
        <taxon>Astigmata</taxon>
        <taxon>Psoroptidia</taxon>
        <taxon>Analgoidea</taxon>
        <taxon>Pyroglyphidae</taxon>
        <taxon>Dermatophagoidinae</taxon>
        <taxon>Dermatophagoides</taxon>
    </lineage>
</organism>
<dbReference type="Proteomes" id="UP000790347">
    <property type="component" value="Unassembled WGS sequence"/>
</dbReference>
<keyword evidence="2" id="KW-1185">Reference proteome</keyword>
<dbReference type="EMBL" id="ASGP02000006">
    <property type="protein sequence ID" value="KAH9501572.1"/>
    <property type="molecule type" value="Genomic_DNA"/>
</dbReference>
<protein>
    <submittedName>
        <fullName evidence="1">Uncharacterized protein</fullName>
    </submittedName>
</protein>
<sequence>MVNHSINIEFYELIEVEINGRDNEGHLIQWKATRNQRKFKELEVLTREFMAFSLERLDRAAGRDGFVYVTDNGGAGFNQCRYGYE</sequence>
<dbReference type="AlphaFoldDB" id="A0A922KYB4"/>
<reference evidence="1" key="1">
    <citation type="submission" date="2013-05" db="EMBL/GenBank/DDBJ databases">
        <authorList>
            <person name="Yim A.K.Y."/>
            <person name="Chan T.F."/>
            <person name="Ji K.M."/>
            <person name="Liu X.Y."/>
            <person name="Zhou J.W."/>
            <person name="Li R.Q."/>
            <person name="Yang K.Y."/>
            <person name="Li J."/>
            <person name="Li M."/>
            <person name="Law P.T.W."/>
            <person name="Wu Y.L."/>
            <person name="Cai Z.L."/>
            <person name="Qin H."/>
            <person name="Bao Y."/>
            <person name="Leung R.K.K."/>
            <person name="Ng P.K.S."/>
            <person name="Zou J."/>
            <person name="Zhong X.J."/>
            <person name="Ran P.X."/>
            <person name="Zhong N.S."/>
            <person name="Liu Z.G."/>
            <person name="Tsui S.K.W."/>
        </authorList>
    </citation>
    <scope>NUCLEOTIDE SEQUENCE</scope>
    <source>
        <strain evidence="1">Derf</strain>
        <tissue evidence="1">Whole organism</tissue>
    </source>
</reference>